<dbReference type="AlphaFoldDB" id="A0A3T1D6T7"/>
<evidence type="ECO:0000259" key="2">
    <source>
        <dbReference type="Pfam" id="PF00293"/>
    </source>
</evidence>
<dbReference type="CDD" id="cd18873">
    <property type="entry name" value="NUDIX_NadM_like"/>
    <property type="match status" value="1"/>
</dbReference>
<comment type="similarity">
    <text evidence="1">Belongs to the Nudix hydrolase family.</text>
</comment>
<dbReference type="Pfam" id="PF21906">
    <property type="entry name" value="WHD_NrtR"/>
    <property type="match status" value="1"/>
</dbReference>
<dbReference type="Pfam" id="PF00293">
    <property type="entry name" value="NUDIX"/>
    <property type="match status" value="1"/>
</dbReference>
<name>A0A3T1D6T7_9BACL</name>
<sequence>METETLLDSAKRELQEETGVNDVHIEYFNAYSTPQRDPRGWIISHAFFALVHESLLAQRSAADDAADVRLFSVNEALSMELAFDHQAILSDALRQIQQKMLTTSIAKEFLPEHFTISELYQVIQTVVPEFEERNFIRKITSTQSRKGLIEEVRDRKGELLMSNRYSQRAAQLYQFTDYVPQLSIYS</sequence>
<dbReference type="SUPFAM" id="SSF55811">
    <property type="entry name" value="Nudix"/>
    <property type="match status" value="1"/>
</dbReference>
<feature type="domain" description="Nudix hydrolase" evidence="2">
    <location>
        <begin position="3"/>
        <end position="88"/>
    </location>
</feature>
<evidence type="ECO:0000313" key="4">
    <source>
        <dbReference type="EMBL" id="BBI33769.1"/>
    </source>
</evidence>
<dbReference type="PANTHER" id="PTHR43736">
    <property type="entry name" value="ADP-RIBOSE PYROPHOSPHATASE"/>
    <property type="match status" value="1"/>
</dbReference>
<dbReference type="Gene3D" id="1.10.10.10">
    <property type="entry name" value="Winged helix-like DNA-binding domain superfamily/Winged helix DNA-binding domain"/>
    <property type="match status" value="1"/>
</dbReference>
<dbReference type="PANTHER" id="PTHR43736:SF1">
    <property type="entry name" value="DIHYDRONEOPTERIN TRIPHOSPHATE DIPHOSPHATASE"/>
    <property type="match status" value="1"/>
</dbReference>
<dbReference type="KEGG" id="cohn:KCTCHS21_31680"/>
<dbReference type="Gene3D" id="3.90.79.10">
    <property type="entry name" value="Nucleoside Triphosphate Pyrophosphohydrolase"/>
    <property type="match status" value="1"/>
</dbReference>
<protein>
    <submittedName>
        <fullName evidence="4">Uncharacterized protein</fullName>
    </submittedName>
</protein>
<accession>A0A3T1D6T7</accession>
<dbReference type="EMBL" id="AP019400">
    <property type="protein sequence ID" value="BBI33769.1"/>
    <property type="molecule type" value="Genomic_DNA"/>
</dbReference>
<keyword evidence="5" id="KW-1185">Reference proteome</keyword>
<organism evidence="4 5">
    <name type="scientific">Cohnella abietis</name>
    <dbReference type="NCBI Taxonomy" id="2507935"/>
    <lineage>
        <taxon>Bacteria</taxon>
        <taxon>Bacillati</taxon>
        <taxon>Bacillota</taxon>
        <taxon>Bacilli</taxon>
        <taxon>Bacillales</taxon>
        <taxon>Paenibacillaceae</taxon>
        <taxon>Cohnella</taxon>
    </lineage>
</organism>
<evidence type="ECO:0000256" key="1">
    <source>
        <dbReference type="ARBA" id="ARBA00005582"/>
    </source>
</evidence>
<evidence type="ECO:0000259" key="3">
    <source>
        <dbReference type="Pfam" id="PF21906"/>
    </source>
</evidence>
<evidence type="ECO:0000313" key="5">
    <source>
        <dbReference type="Proteomes" id="UP000289856"/>
    </source>
</evidence>
<feature type="domain" description="NrtR DNA-binding winged helix" evidence="3">
    <location>
        <begin position="108"/>
        <end position="175"/>
    </location>
</feature>
<reference evidence="4 5" key="1">
    <citation type="submission" date="2019-01" db="EMBL/GenBank/DDBJ databases">
        <title>Complete genome sequence of Cohnella hallensis HS21 isolated from Korean fir (Abies koreana) rhizospheric soil.</title>
        <authorList>
            <person name="Jiang L."/>
            <person name="Kang S.W."/>
            <person name="Kim S."/>
            <person name="Jung J."/>
            <person name="Kim C.Y."/>
            <person name="Kim D.H."/>
            <person name="Kim S.W."/>
            <person name="Lee J."/>
        </authorList>
    </citation>
    <scope>NUCLEOTIDE SEQUENCE [LARGE SCALE GENOMIC DNA]</scope>
    <source>
        <strain evidence="4 5">HS21</strain>
    </source>
</reference>
<dbReference type="SUPFAM" id="SSF46785">
    <property type="entry name" value="Winged helix' DNA-binding domain"/>
    <property type="match status" value="1"/>
</dbReference>
<proteinExistence type="inferred from homology"/>
<dbReference type="InterPro" id="IPR036388">
    <property type="entry name" value="WH-like_DNA-bd_sf"/>
</dbReference>
<gene>
    <name evidence="4" type="ORF">KCTCHS21_31680</name>
</gene>
<dbReference type="InterPro" id="IPR000086">
    <property type="entry name" value="NUDIX_hydrolase_dom"/>
</dbReference>
<dbReference type="InterPro" id="IPR036390">
    <property type="entry name" value="WH_DNA-bd_sf"/>
</dbReference>
<dbReference type="InterPro" id="IPR015797">
    <property type="entry name" value="NUDIX_hydrolase-like_dom_sf"/>
</dbReference>
<dbReference type="Proteomes" id="UP000289856">
    <property type="component" value="Chromosome"/>
</dbReference>
<dbReference type="InterPro" id="IPR054105">
    <property type="entry name" value="WHD_NrtR"/>
</dbReference>